<organism evidence="1">
    <name type="scientific">marine sediment metagenome</name>
    <dbReference type="NCBI Taxonomy" id="412755"/>
    <lineage>
        <taxon>unclassified sequences</taxon>
        <taxon>metagenomes</taxon>
        <taxon>ecological metagenomes</taxon>
    </lineage>
</organism>
<dbReference type="EMBL" id="LAZR01003972">
    <property type="protein sequence ID" value="KKN12978.1"/>
    <property type="molecule type" value="Genomic_DNA"/>
</dbReference>
<name>A0A0F9R6B3_9ZZZZ</name>
<comment type="caution">
    <text evidence="1">The sequence shown here is derived from an EMBL/GenBank/DDBJ whole genome shotgun (WGS) entry which is preliminary data.</text>
</comment>
<dbReference type="AlphaFoldDB" id="A0A0F9R6B3"/>
<sequence>MQFAVQTPADVEAKNGKARWVIAVDAVGERFLVVDETRQFSWVPIDECRFIKMVDPEGPTPVVAVAPKGSGLIRGDAGQMPRGSN</sequence>
<evidence type="ECO:0000313" key="1">
    <source>
        <dbReference type="EMBL" id="KKN12978.1"/>
    </source>
</evidence>
<protein>
    <submittedName>
        <fullName evidence="1">Uncharacterized protein</fullName>
    </submittedName>
</protein>
<proteinExistence type="predicted"/>
<accession>A0A0F9R6B3</accession>
<gene>
    <name evidence="1" type="ORF">LCGC14_1011000</name>
</gene>
<reference evidence="1" key="1">
    <citation type="journal article" date="2015" name="Nature">
        <title>Complex archaea that bridge the gap between prokaryotes and eukaryotes.</title>
        <authorList>
            <person name="Spang A."/>
            <person name="Saw J.H."/>
            <person name="Jorgensen S.L."/>
            <person name="Zaremba-Niedzwiedzka K."/>
            <person name="Martijn J."/>
            <person name="Lind A.E."/>
            <person name="van Eijk R."/>
            <person name="Schleper C."/>
            <person name="Guy L."/>
            <person name="Ettema T.J."/>
        </authorList>
    </citation>
    <scope>NUCLEOTIDE SEQUENCE</scope>
</reference>